<reference evidence="2 3" key="1">
    <citation type="submission" date="2019-12" db="EMBL/GenBank/DDBJ databases">
        <title>Hymenobacter sp. HMF4947 Genome sequencing and assembly.</title>
        <authorList>
            <person name="Kang H."/>
            <person name="Cha I."/>
            <person name="Kim H."/>
            <person name="Joh K."/>
        </authorList>
    </citation>
    <scope>NUCLEOTIDE SEQUENCE [LARGE SCALE GENOMIC DNA]</scope>
    <source>
        <strain evidence="2 3">HMF4947</strain>
    </source>
</reference>
<accession>A0A7K1TLJ0</accession>
<evidence type="ECO:0000313" key="3">
    <source>
        <dbReference type="Proteomes" id="UP000441336"/>
    </source>
</evidence>
<dbReference type="Pfam" id="PF14096">
    <property type="entry name" value="DUF4274"/>
    <property type="match status" value="1"/>
</dbReference>
<feature type="domain" description="DUF4274" evidence="1">
    <location>
        <begin position="37"/>
        <end position="107"/>
    </location>
</feature>
<protein>
    <submittedName>
        <fullName evidence="2">DUF4274 domain-containing protein</fullName>
    </submittedName>
</protein>
<evidence type="ECO:0000313" key="2">
    <source>
        <dbReference type="EMBL" id="MVN79233.1"/>
    </source>
</evidence>
<name>A0A7K1TLJ0_9BACT</name>
<comment type="caution">
    <text evidence="2">The sequence shown here is derived from an EMBL/GenBank/DDBJ whole genome shotgun (WGS) entry which is preliminary data.</text>
</comment>
<keyword evidence="3" id="KW-1185">Reference proteome</keyword>
<organism evidence="2 3">
    <name type="scientific">Hymenobacter ginkgonis</name>
    <dbReference type="NCBI Taxonomy" id="2682976"/>
    <lineage>
        <taxon>Bacteria</taxon>
        <taxon>Pseudomonadati</taxon>
        <taxon>Bacteroidota</taxon>
        <taxon>Cytophagia</taxon>
        <taxon>Cytophagales</taxon>
        <taxon>Hymenobacteraceae</taxon>
        <taxon>Hymenobacter</taxon>
    </lineage>
</organism>
<sequence length="160" mass="18427">MDYTVSDERIALLQAHFFEFGFEGRTPERAVFEAITNPVEYHLIAANYNWDDGSEVLTWIVTSPLCDPATAQLIFWRAQPAFYTQFTSAEEADYEAEIYTLLRTIIQQWEAGTYTSSLIAYDPRTDALAEDLNYHDPQEKWAIPDYLKQPSTGELEILLD</sequence>
<dbReference type="EMBL" id="WQKZ01000012">
    <property type="protein sequence ID" value="MVN79233.1"/>
    <property type="molecule type" value="Genomic_DNA"/>
</dbReference>
<gene>
    <name evidence="2" type="ORF">GO988_23115</name>
</gene>
<dbReference type="InterPro" id="IPR025369">
    <property type="entry name" value="DUF4274"/>
</dbReference>
<evidence type="ECO:0000259" key="1">
    <source>
        <dbReference type="Pfam" id="PF14096"/>
    </source>
</evidence>
<proteinExistence type="predicted"/>
<dbReference type="Proteomes" id="UP000441336">
    <property type="component" value="Unassembled WGS sequence"/>
</dbReference>
<dbReference type="RefSeq" id="WP_157570010.1">
    <property type="nucleotide sequence ID" value="NZ_WQKZ01000012.1"/>
</dbReference>
<dbReference type="AlphaFoldDB" id="A0A7K1TLJ0"/>